<dbReference type="EMBL" id="JAACJJ010000014">
    <property type="protein sequence ID" value="KAF5326663.1"/>
    <property type="molecule type" value="Genomic_DNA"/>
</dbReference>
<evidence type="ECO:0000256" key="1">
    <source>
        <dbReference type="SAM" id="MobiDB-lite"/>
    </source>
</evidence>
<name>A0A8H5BQD9_9AGAR</name>
<dbReference type="AlphaFoldDB" id="A0A8H5BQD9"/>
<dbReference type="OrthoDB" id="2142040at2759"/>
<dbReference type="Proteomes" id="UP000567179">
    <property type="component" value="Unassembled WGS sequence"/>
</dbReference>
<proteinExistence type="predicted"/>
<accession>A0A8H5BQD9</accession>
<gene>
    <name evidence="2" type="ORF">D9619_004254</name>
</gene>
<feature type="region of interest" description="Disordered" evidence="1">
    <location>
        <begin position="185"/>
        <end position="210"/>
    </location>
</feature>
<keyword evidence="3" id="KW-1185">Reference proteome</keyword>
<dbReference type="PANTHER" id="PTHR31649:SF1">
    <property type="entry name" value="FARNESOIC ACID O-METHYL TRANSFERASE DOMAIN-CONTAINING PROTEIN"/>
    <property type="match status" value="1"/>
</dbReference>
<feature type="region of interest" description="Disordered" evidence="1">
    <location>
        <begin position="85"/>
        <end position="171"/>
    </location>
</feature>
<dbReference type="InterPro" id="IPR006616">
    <property type="entry name" value="DM9_repeat"/>
</dbReference>
<evidence type="ECO:0000313" key="3">
    <source>
        <dbReference type="Proteomes" id="UP000567179"/>
    </source>
</evidence>
<organism evidence="2 3">
    <name type="scientific">Psilocybe cf. subviscida</name>
    <dbReference type="NCBI Taxonomy" id="2480587"/>
    <lineage>
        <taxon>Eukaryota</taxon>
        <taxon>Fungi</taxon>
        <taxon>Dikarya</taxon>
        <taxon>Basidiomycota</taxon>
        <taxon>Agaricomycotina</taxon>
        <taxon>Agaricomycetes</taxon>
        <taxon>Agaricomycetidae</taxon>
        <taxon>Agaricales</taxon>
        <taxon>Agaricineae</taxon>
        <taxon>Strophariaceae</taxon>
        <taxon>Psilocybe</taxon>
    </lineage>
</organism>
<sequence>MCMCLPYTQSGSALHFMIISRICMHRFNDNPNSPIAIGHAMWTNFTCRTISCQEAVQGMSHCCASCKNGYRWLMAARFAIFAIKPSDPSPNMAPTGRRKDTDSSSSSSSPSDSSPSSDSDRSHKKHKPKKDKKQKKKDKRKIKDQGTQVYHPSNTSSSSAHTYTHSSTTGAQPNLVTKHLAAMSFPEPTPQFPTPKGEDYTPPQYQEAPPSGFRVPLTTQAAFPDNAQAGPAPFHDLDGSPVFIGSALMERSVHPCKIGPHLQPSCVAVPYGGTEFTHHGRYDLLPYRAQDMEWVPTSQGHIPQGRRAVEGGYEESGSKLYHAAASINGLKVPGKAGEHLGGARISFGGQEYEISDNYDLLCWRY</sequence>
<comment type="caution">
    <text evidence="2">The sequence shown here is derived from an EMBL/GenBank/DDBJ whole genome shotgun (WGS) entry which is preliminary data.</text>
</comment>
<feature type="compositionally biased region" description="Low complexity" evidence="1">
    <location>
        <begin position="151"/>
        <end position="169"/>
    </location>
</feature>
<feature type="compositionally biased region" description="Basic residues" evidence="1">
    <location>
        <begin position="122"/>
        <end position="142"/>
    </location>
</feature>
<dbReference type="PANTHER" id="PTHR31649">
    <property type="entry name" value="AGAP009604-PA"/>
    <property type="match status" value="1"/>
</dbReference>
<feature type="compositionally biased region" description="Low complexity" evidence="1">
    <location>
        <begin position="103"/>
        <end position="117"/>
    </location>
</feature>
<dbReference type="Pfam" id="PF11901">
    <property type="entry name" value="DM9"/>
    <property type="match status" value="1"/>
</dbReference>
<evidence type="ECO:0000313" key="2">
    <source>
        <dbReference type="EMBL" id="KAF5326663.1"/>
    </source>
</evidence>
<reference evidence="2 3" key="1">
    <citation type="journal article" date="2020" name="ISME J.">
        <title>Uncovering the hidden diversity of litter-decomposition mechanisms in mushroom-forming fungi.</title>
        <authorList>
            <person name="Floudas D."/>
            <person name="Bentzer J."/>
            <person name="Ahren D."/>
            <person name="Johansson T."/>
            <person name="Persson P."/>
            <person name="Tunlid A."/>
        </authorList>
    </citation>
    <scope>NUCLEOTIDE SEQUENCE [LARGE SCALE GENOMIC DNA]</scope>
    <source>
        <strain evidence="2 3">CBS 101986</strain>
    </source>
</reference>
<protein>
    <submittedName>
        <fullName evidence="2">Uncharacterized protein</fullName>
    </submittedName>
</protein>
<dbReference type="SMART" id="SM00696">
    <property type="entry name" value="DM9"/>
    <property type="match status" value="1"/>
</dbReference>